<sequence length="827" mass="93662">MTETQKKKTRWTIPVRSKHTFRKRSVFSIPQENVIDLKGIKGQSKSEQSSRHTPSTLLPQRQWNVAESMQRKLKSIFNAFGKRGSVQEAQQIARRPQNNEVAPKYQRQTTQFKNTQTHIVPPRTRNKALLFSTLNDRHLPLKQEQREYQDAIQKIRPKFTLQGFQRVFKHIIIFGGVAFVLISPVYILRAYGKIQQQKVLFEEAMQQGTDTIQLGVDLLLRGEVKSAEDMFRKAEAQFQNAQGRLYALTGGVELLKWLPSVGTKLRAAEHLAIAGREASIAGTKIAFAIAGFERLESIGNFLGLSDVQVPLTTAIAVVQKSLTPSVEHIRLAAKHVKAVDPQTLPKNYQTKFIEIQKQLPTIEQTTDQIFDLFDGLLTILGHEEDRRYLFVFANNDELRASLGFLGGFAVIDIAKGRVKTLKIPGGGTYDISSWLDQKLQAPQPLRLVNPHWQIQDANWWPDWPTSAQKIMWFYEHSQGPTVDGVLGITPDVIERLLPITGPIDMAEDYGIMIDAMNFRSFAQTSAEITLHETETPKQFIADFTPKFLNAVFSLKKENIQPTLLALYETLRRREMIVYFSDTALEEQMKQFGWAGEVKQVDGDFLMIVKTNIAGGKTDGVIDDSLTHTARIAEDGTIIDSVTLTRVHNGDQSDVLKGVKNTAYLRFYVPEGSRLRQAQGFSRIPETRFLTPEENAEEDEDLLAIEGTTIIDERTGVRIQKTNGKTVFGQWLELAPGEGKTVTIEYELPWKLDLVKPRNRYETYSLFVQKQSGARPMRVQSSVVLPEAVSIVKTFPIQAVALEDNRAEWEVELIADTAYSIILQKEKR</sequence>
<evidence type="ECO:0000313" key="3">
    <source>
        <dbReference type="Proteomes" id="UP000177165"/>
    </source>
</evidence>
<accession>A0A1G2AQB5</accession>
<dbReference type="STRING" id="1798540.A3B74_04915"/>
<comment type="caution">
    <text evidence="2">The sequence shown here is derived from an EMBL/GenBank/DDBJ whole genome shotgun (WGS) entry which is preliminary data.</text>
</comment>
<protein>
    <recommendedName>
        <fullName evidence="4">DUF4012 domain-containing protein</fullName>
    </recommendedName>
</protein>
<organism evidence="2 3">
    <name type="scientific">Candidatus Kerfeldbacteria bacterium RIFCSPHIGHO2_02_FULL_42_14</name>
    <dbReference type="NCBI Taxonomy" id="1798540"/>
    <lineage>
        <taxon>Bacteria</taxon>
        <taxon>Candidatus Kerfeldiibacteriota</taxon>
    </lineage>
</organism>
<keyword evidence="1" id="KW-1133">Transmembrane helix</keyword>
<evidence type="ECO:0000256" key="1">
    <source>
        <dbReference type="SAM" id="Phobius"/>
    </source>
</evidence>
<gene>
    <name evidence="2" type="ORF">A3B74_04915</name>
</gene>
<proteinExistence type="predicted"/>
<dbReference type="AlphaFoldDB" id="A0A1G2AQB5"/>
<keyword evidence="1" id="KW-0472">Membrane</keyword>
<reference evidence="2 3" key="1">
    <citation type="journal article" date="2016" name="Nat. Commun.">
        <title>Thousands of microbial genomes shed light on interconnected biogeochemical processes in an aquifer system.</title>
        <authorList>
            <person name="Anantharaman K."/>
            <person name="Brown C.T."/>
            <person name="Hug L.A."/>
            <person name="Sharon I."/>
            <person name="Castelle C.J."/>
            <person name="Probst A.J."/>
            <person name="Thomas B.C."/>
            <person name="Singh A."/>
            <person name="Wilkins M.J."/>
            <person name="Karaoz U."/>
            <person name="Brodie E.L."/>
            <person name="Williams K.H."/>
            <person name="Hubbard S.S."/>
            <person name="Banfield J.F."/>
        </authorList>
    </citation>
    <scope>NUCLEOTIDE SEQUENCE [LARGE SCALE GENOMIC DNA]</scope>
</reference>
<evidence type="ECO:0000313" key="2">
    <source>
        <dbReference type="EMBL" id="OGY78686.1"/>
    </source>
</evidence>
<dbReference type="InterPro" id="IPR025101">
    <property type="entry name" value="DUF4012"/>
</dbReference>
<name>A0A1G2AQB5_9BACT</name>
<dbReference type="Proteomes" id="UP000177165">
    <property type="component" value="Unassembled WGS sequence"/>
</dbReference>
<feature type="transmembrane region" description="Helical" evidence="1">
    <location>
        <begin position="167"/>
        <end position="188"/>
    </location>
</feature>
<dbReference type="Pfam" id="PF13196">
    <property type="entry name" value="DUF4012"/>
    <property type="match status" value="1"/>
</dbReference>
<evidence type="ECO:0008006" key="4">
    <source>
        <dbReference type="Google" id="ProtNLM"/>
    </source>
</evidence>
<dbReference type="EMBL" id="MHKB01000013">
    <property type="protein sequence ID" value="OGY78686.1"/>
    <property type="molecule type" value="Genomic_DNA"/>
</dbReference>
<keyword evidence="1" id="KW-0812">Transmembrane</keyword>